<evidence type="ECO:0000313" key="3">
    <source>
        <dbReference type="Proteomes" id="UP001151760"/>
    </source>
</evidence>
<reference evidence="2" key="2">
    <citation type="submission" date="2022-01" db="EMBL/GenBank/DDBJ databases">
        <authorList>
            <person name="Yamashiro T."/>
            <person name="Shiraishi A."/>
            <person name="Satake H."/>
            <person name="Nakayama K."/>
        </authorList>
    </citation>
    <scope>NUCLEOTIDE SEQUENCE</scope>
</reference>
<organism evidence="2 3">
    <name type="scientific">Tanacetum coccineum</name>
    <dbReference type="NCBI Taxonomy" id="301880"/>
    <lineage>
        <taxon>Eukaryota</taxon>
        <taxon>Viridiplantae</taxon>
        <taxon>Streptophyta</taxon>
        <taxon>Embryophyta</taxon>
        <taxon>Tracheophyta</taxon>
        <taxon>Spermatophyta</taxon>
        <taxon>Magnoliopsida</taxon>
        <taxon>eudicotyledons</taxon>
        <taxon>Gunneridae</taxon>
        <taxon>Pentapetalae</taxon>
        <taxon>asterids</taxon>
        <taxon>campanulids</taxon>
        <taxon>Asterales</taxon>
        <taxon>Asteraceae</taxon>
        <taxon>Asteroideae</taxon>
        <taxon>Anthemideae</taxon>
        <taxon>Anthemidinae</taxon>
        <taxon>Tanacetum</taxon>
    </lineage>
</organism>
<keyword evidence="3" id="KW-1185">Reference proteome</keyword>
<comment type="caution">
    <text evidence="2">The sequence shown here is derived from an EMBL/GenBank/DDBJ whole genome shotgun (WGS) entry which is preliminary data.</text>
</comment>
<sequence length="469" mass="53518">MSLPTSKLEYLREKSLSSILRYGEVVVNHCQETKPKPTSDATSSKVQCHLPANPLLLTLSFQRDYHDTFYQARVGNTLVLTETLKYAWRRAIWRRNKYIVLMEVVEYALQAYLNKWPLRKQLTSSFSTIALSEGRPYVLRQHWLYVDLLQVTIAKILSFYSSQMHPQPSGQNIRSRPHVDSDVFQRYSQLCAGNVRPRSSVHNSPTHTAPLKGITSDIQITTSGCVKRMSLLDVDSDVFQRYSQLCARNVRPRFSADFLKAGCVNNFEPHANYYSQLCTRNAGAAIPEQYKPAISSLGSTPESSTAKDQNTEQSNIITTGTPPSSPKSKYRNTKHRVMTTTGTLHRQAAADNQPQKEICRKVHGSGHITKNELEEAGNKFLTDGAPRDLKLVIWRGFKVDQKLMHNTELPADIKANVVVAKDRSGKYKKTEKRKKRFMIYVVKGIYYGRRHSYYLLKNLTQVIWNPEDV</sequence>
<evidence type="ECO:0000313" key="2">
    <source>
        <dbReference type="EMBL" id="GJS52082.1"/>
    </source>
</evidence>
<name>A0ABQ4WGT6_9ASTR</name>
<reference evidence="2" key="1">
    <citation type="journal article" date="2022" name="Int. J. Mol. Sci.">
        <title>Draft Genome of Tanacetum Coccineum: Genomic Comparison of Closely Related Tanacetum-Family Plants.</title>
        <authorList>
            <person name="Yamashiro T."/>
            <person name="Shiraishi A."/>
            <person name="Nakayama K."/>
            <person name="Satake H."/>
        </authorList>
    </citation>
    <scope>NUCLEOTIDE SEQUENCE</scope>
</reference>
<feature type="compositionally biased region" description="Polar residues" evidence="1">
    <location>
        <begin position="296"/>
        <end position="322"/>
    </location>
</feature>
<dbReference type="EMBL" id="BQNB010008631">
    <property type="protein sequence ID" value="GJS52082.1"/>
    <property type="molecule type" value="Genomic_DNA"/>
</dbReference>
<feature type="region of interest" description="Disordered" evidence="1">
    <location>
        <begin position="294"/>
        <end position="332"/>
    </location>
</feature>
<gene>
    <name evidence="2" type="ORF">Tco_0625444</name>
</gene>
<dbReference type="Proteomes" id="UP001151760">
    <property type="component" value="Unassembled WGS sequence"/>
</dbReference>
<proteinExistence type="predicted"/>
<accession>A0ABQ4WGT6</accession>
<evidence type="ECO:0000256" key="1">
    <source>
        <dbReference type="SAM" id="MobiDB-lite"/>
    </source>
</evidence>
<protein>
    <submittedName>
        <fullName evidence="2">Uncharacterized protein</fullName>
    </submittedName>
</protein>